<reference evidence="1 2" key="1">
    <citation type="submission" date="2023-07" db="EMBL/GenBank/DDBJ databases">
        <title>Genomic Encyclopedia of Type Strains, Phase IV (KMG-IV): sequencing the most valuable type-strain genomes for metagenomic binning, comparative biology and taxonomic classification.</title>
        <authorList>
            <person name="Goeker M."/>
        </authorList>
    </citation>
    <scope>NUCLEOTIDE SEQUENCE [LARGE SCALE GENOMIC DNA]</scope>
    <source>
        <strain evidence="1 2">DSM 29005</strain>
    </source>
</reference>
<comment type="caution">
    <text evidence="1">The sequence shown here is derived from an EMBL/GenBank/DDBJ whole genome shotgun (WGS) entry which is preliminary data.</text>
</comment>
<organism evidence="1 2">
    <name type="scientific">Metabacillus malikii</name>
    <dbReference type="NCBI Taxonomy" id="1504265"/>
    <lineage>
        <taxon>Bacteria</taxon>
        <taxon>Bacillati</taxon>
        <taxon>Bacillota</taxon>
        <taxon>Bacilli</taxon>
        <taxon>Bacillales</taxon>
        <taxon>Bacillaceae</taxon>
        <taxon>Metabacillus</taxon>
    </lineage>
</organism>
<accession>A0ABT9ZNQ4</accession>
<dbReference type="Proteomes" id="UP001234495">
    <property type="component" value="Unassembled WGS sequence"/>
</dbReference>
<sequence length="110" mass="12732">MYPVDKINTGNCSVEELENLLDKNNPIILYHVMTAIGNYGVHNDKIMKKLYELSFKRNTEDKLLGYYKIGDLAILTLQKIGENIEDISTYQTLDDFDRKMLLQLATEIGW</sequence>
<evidence type="ECO:0000313" key="2">
    <source>
        <dbReference type="Proteomes" id="UP001234495"/>
    </source>
</evidence>
<evidence type="ECO:0000313" key="1">
    <source>
        <dbReference type="EMBL" id="MDQ0233539.1"/>
    </source>
</evidence>
<dbReference type="EMBL" id="JAUSUD010000045">
    <property type="protein sequence ID" value="MDQ0233539.1"/>
    <property type="molecule type" value="Genomic_DNA"/>
</dbReference>
<protein>
    <submittedName>
        <fullName evidence="1">Uncharacterized protein</fullName>
    </submittedName>
</protein>
<name>A0ABT9ZNQ4_9BACI</name>
<proteinExistence type="predicted"/>
<keyword evidence="2" id="KW-1185">Reference proteome</keyword>
<gene>
    <name evidence="1" type="ORF">J2S19_004886</name>
</gene>
<dbReference type="RefSeq" id="WP_307347026.1">
    <property type="nucleotide sequence ID" value="NZ_JAUSUD010000045.1"/>
</dbReference>